<dbReference type="SMART" id="SM00342">
    <property type="entry name" value="HTH_ARAC"/>
    <property type="match status" value="1"/>
</dbReference>
<keyword evidence="1" id="KW-0678">Repressor</keyword>
<dbReference type="PANTHER" id="PTHR11019">
    <property type="entry name" value="HTH-TYPE TRANSCRIPTIONAL REGULATOR NIMR"/>
    <property type="match status" value="1"/>
</dbReference>
<dbReference type="PANTHER" id="PTHR11019:SF199">
    <property type="entry name" value="HTH-TYPE TRANSCRIPTIONAL REGULATOR NIMR"/>
    <property type="match status" value="1"/>
</dbReference>
<dbReference type="EMBL" id="CP157584">
    <property type="protein sequence ID" value="XBO99257.1"/>
    <property type="molecule type" value="Genomic_DNA"/>
</dbReference>
<keyword evidence="4" id="KW-0804">Transcription</keyword>
<dbReference type="SUPFAM" id="SSF46689">
    <property type="entry name" value="Homeodomain-like"/>
    <property type="match status" value="2"/>
</dbReference>
<dbReference type="GO" id="GO:0043565">
    <property type="term" value="F:sequence-specific DNA binding"/>
    <property type="evidence" value="ECO:0007669"/>
    <property type="project" value="InterPro"/>
</dbReference>
<keyword evidence="2" id="KW-0805">Transcription regulation</keyword>
<protein>
    <submittedName>
        <fullName evidence="6">AraC family transcriptional regulator</fullName>
    </submittedName>
</protein>
<sequence length="104" mass="11587">MRKIVTAIMDDPAERGTMQTWARRVGMSERTLARLLTQQTGMSFGRWRQQLHLMRAVKWLGTGASVQQVADGLGYESAGGFVTMFRKALGTPPGRYIAERRTAG</sequence>
<dbReference type="FunFam" id="1.10.10.60:FF:000132">
    <property type="entry name" value="AraC family transcriptional regulator"/>
    <property type="match status" value="1"/>
</dbReference>
<dbReference type="PROSITE" id="PS01124">
    <property type="entry name" value="HTH_ARAC_FAMILY_2"/>
    <property type="match status" value="1"/>
</dbReference>
<evidence type="ECO:0000256" key="2">
    <source>
        <dbReference type="ARBA" id="ARBA00023015"/>
    </source>
</evidence>
<evidence type="ECO:0000259" key="5">
    <source>
        <dbReference type="PROSITE" id="PS01124"/>
    </source>
</evidence>
<evidence type="ECO:0000313" key="6">
    <source>
        <dbReference type="EMBL" id="XBO99257.1"/>
    </source>
</evidence>
<feature type="domain" description="HTH araC/xylS-type" evidence="5">
    <location>
        <begin position="2"/>
        <end position="99"/>
    </location>
</feature>
<dbReference type="KEGG" id="achh:ABFG95_01910"/>
<proteinExistence type="predicted"/>
<dbReference type="Pfam" id="PF12833">
    <property type="entry name" value="HTH_18"/>
    <property type="match status" value="1"/>
</dbReference>
<gene>
    <name evidence="6" type="ORF">ABFG95_01910</name>
</gene>
<name>A0AAU7LBD6_9BURK</name>
<dbReference type="InterPro" id="IPR009057">
    <property type="entry name" value="Homeodomain-like_sf"/>
</dbReference>
<evidence type="ECO:0000256" key="4">
    <source>
        <dbReference type="ARBA" id="ARBA00023163"/>
    </source>
</evidence>
<evidence type="ECO:0000256" key="3">
    <source>
        <dbReference type="ARBA" id="ARBA00023125"/>
    </source>
</evidence>
<dbReference type="GO" id="GO:0003700">
    <property type="term" value="F:DNA-binding transcription factor activity"/>
    <property type="evidence" value="ECO:0007669"/>
    <property type="project" value="InterPro"/>
</dbReference>
<evidence type="ECO:0000256" key="1">
    <source>
        <dbReference type="ARBA" id="ARBA00022491"/>
    </source>
</evidence>
<dbReference type="InterPro" id="IPR018060">
    <property type="entry name" value="HTH_AraC"/>
</dbReference>
<dbReference type="Gene3D" id="1.10.10.60">
    <property type="entry name" value="Homeodomain-like"/>
    <property type="match status" value="1"/>
</dbReference>
<dbReference type="RefSeq" id="WP_236747430.1">
    <property type="nucleotide sequence ID" value="NZ_CP157584.1"/>
</dbReference>
<keyword evidence="3" id="KW-0238">DNA-binding</keyword>
<accession>A0AAU7LBD6</accession>
<reference evidence="6" key="1">
    <citation type="submission" date="2024-05" db="EMBL/GenBank/DDBJ databases">
        <title>Transcriptome analysis of the degradation process of organic nitrogen by two heterotrophic nitrifying and aerobic denitrifying bacteria, Achromobacter sp. HNDS-1 and Enterobacter sp. HNDS-6.</title>
        <authorList>
            <person name="Huang Y."/>
        </authorList>
    </citation>
    <scope>NUCLEOTIDE SEQUENCE</scope>
    <source>
        <strain evidence="6">HNDS-1</strain>
    </source>
</reference>
<organism evidence="6">
    <name type="scientific">Achromobacter sp. HNDS-1</name>
    <dbReference type="NCBI Taxonomy" id="3151598"/>
    <lineage>
        <taxon>Bacteria</taxon>
        <taxon>Pseudomonadati</taxon>
        <taxon>Pseudomonadota</taxon>
        <taxon>Betaproteobacteria</taxon>
        <taxon>Burkholderiales</taxon>
        <taxon>Alcaligenaceae</taxon>
        <taxon>Achromobacter</taxon>
    </lineage>
</organism>
<dbReference type="AlphaFoldDB" id="A0AAU7LBD6"/>